<dbReference type="RefSeq" id="WP_094923959.1">
    <property type="nucleotide sequence ID" value="NZ_NPIA01000003.1"/>
</dbReference>
<evidence type="ECO:0000256" key="1">
    <source>
        <dbReference type="SAM" id="Coils"/>
    </source>
</evidence>
<evidence type="ECO:0000313" key="3">
    <source>
        <dbReference type="Proteomes" id="UP000217083"/>
    </source>
</evidence>
<gene>
    <name evidence="2" type="ORF">CIB95_07795</name>
</gene>
<dbReference type="Proteomes" id="UP000217083">
    <property type="component" value="Unassembled WGS sequence"/>
</dbReference>
<dbReference type="Pfam" id="PF13809">
    <property type="entry name" value="Tubulin_2"/>
    <property type="match status" value="1"/>
</dbReference>
<evidence type="ECO:0000313" key="2">
    <source>
        <dbReference type="EMBL" id="OZM57355.1"/>
    </source>
</evidence>
<proteinExistence type="predicted"/>
<protein>
    <recommendedName>
        <fullName evidence="4">Phosphonate ABC transporter permease</fullName>
    </recommendedName>
</protein>
<name>A0A263BUJ3_9BACI</name>
<evidence type="ECO:0008006" key="4">
    <source>
        <dbReference type="Google" id="ProtNLM"/>
    </source>
</evidence>
<keyword evidence="1" id="KW-0175">Coiled coil</keyword>
<accession>A0A263BUJ3</accession>
<dbReference type="EMBL" id="NPIA01000003">
    <property type="protein sequence ID" value="OZM57355.1"/>
    <property type="molecule type" value="Genomic_DNA"/>
</dbReference>
<keyword evidence="3" id="KW-1185">Reference proteome</keyword>
<organism evidence="2 3">
    <name type="scientific">Lottiidibacillus patelloidae</name>
    <dbReference type="NCBI Taxonomy" id="2670334"/>
    <lineage>
        <taxon>Bacteria</taxon>
        <taxon>Bacillati</taxon>
        <taxon>Bacillota</taxon>
        <taxon>Bacilli</taxon>
        <taxon>Bacillales</taxon>
        <taxon>Bacillaceae</taxon>
        <taxon>Lottiidibacillus</taxon>
    </lineage>
</organism>
<dbReference type="InterPro" id="IPR036525">
    <property type="entry name" value="Tubulin/FtsZ_GTPase_sf"/>
</dbReference>
<reference evidence="2 3" key="2">
    <citation type="submission" date="2017-09" db="EMBL/GenBank/DDBJ databases">
        <title>Bacillus patelloidae sp. nov., isolated from the intestinal tract of a marine limpet.</title>
        <authorList>
            <person name="Liu R."/>
            <person name="Dong C."/>
            <person name="Shao Z."/>
        </authorList>
    </citation>
    <scope>NUCLEOTIDE SEQUENCE [LARGE SCALE GENOMIC DNA]</scope>
    <source>
        <strain evidence="2 3">SA5d-4</strain>
    </source>
</reference>
<comment type="caution">
    <text evidence="2">The sequence shown here is derived from an EMBL/GenBank/DDBJ whole genome shotgun (WGS) entry which is preliminary data.</text>
</comment>
<sequence length="1118" mass="129929">MSYNVPTILIGLGGIGGQIANNIYNNIPEDRRDRVAIHAFDTDVNSIKQLEHLKESVTQTSSKRSVDEYINENNSVLSWFPDNQYLRRKTLTEGAGQIRSISRLAFHSAMEEGKLNKFWENINSIFPVQSDKNDYGIRVIIITSLVGGTGSGIFLQVAMYLREMLEKKFGVSSVLVRGAFLLPDILVRSNTLDKREWENVQANGYASLKELNAITLSSLGHWGQSEGVTIDLEYRPDQVDIQGRTTHAITEKQLPYDFCFIYDYENLKGQHLHSVSDYLDQVTRSIFLQLFSPISERHFSLEDNQILDIIGSKGLGRYCGSGVATLTYPHEDIVEYCALKWSLQGLNDSWLTLDKLYDEEKKRYEQDLRMGIVRDKPDRGQIFISQLNNIVKDEKTNIFFTNIYRQTKEDLGKGNFGPDKAISFINAIEERVEEVIQNDIDLKNAEANCHYDDGKLRMRNHIKNEVTQVESALKYYQEQIQKKIFENKTFITHQIIMQDYESASGTEGHKYRLNTWMLKKPEPLHPVATRYVLYQTQIELKKAITELRIKNSKLKKEIDRYERSYNRGNKDNFQTSLSRVDDALYSNIFTRGRKLKEFREEYMNLSTRHLNNLKQYRKSYLLELVYIAVEEEIKAMIKEWERLFANLKDTGETIAAEIDQRSTKFEENTDPTKSYILGAKAHQEKLWENVANSLDISSMPSEISEKIYLALYEQHCERKKGFFGYEKTIRIEEMYRDHVLNYCREELKNTFHEKLDFNVIRALHIEANFLGIQPELHIEKRIKELDQLASPFIPFNKDHREIKLWGIHPESEKIVTNSLKQELFNEKQISDGAYSKYELICYRAHYGLKLQDLDKFSDGKKLKRLAGAYYEAYQKRINKLNHGESTVTPHLDRNWHLPIYMPDINPNQTQIDNDNKDNALLLGIIYEWTKLVGEDGQDIYQYYGETSNRLILKLGEKVTKETYKLHEALGFNPTICEEIINRAAEMRKHDSSNKNSILEHDFIKGCSHLKLSSKGHLNNVLDLALSYELEDRNNPSLIEKGKRIRQVLLDLITAYFNGVYGNHQSNTSNQKAAEFILKLWDESSIRQKEDASTSIYNEWETLIKNYTNALKGNKKITS</sequence>
<feature type="coiled-coil region" evidence="1">
    <location>
        <begin position="537"/>
        <end position="571"/>
    </location>
</feature>
<dbReference type="InterPro" id="IPR025904">
    <property type="entry name" value="Tubulin-like"/>
</dbReference>
<reference evidence="3" key="1">
    <citation type="submission" date="2017-08" db="EMBL/GenBank/DDBJ databases">
        <authorList>
            <person name="Huang Z."/>
        </authorList>
    </citation>
    <scope>NUCLEOTIDE SEQUENCE [LARGE SCALE GENOMIC DNA]</scope>
    <source>
        <strain evidence="3">SA5d-4</strain>
    </source>
</reference>
<dbReference type="SUPFAM" id="SSF52490">
    <property type="entry name" value="Tubulin nucleotide-binding domain-like"/>
    <property type="match status" value="1"/>
</dbReference>
<dbReference type="AlphaFoldDB" id="A0A263BUJ3"/>
<dbReference type="Gene3D" id="3.40.50.1440">
    <property type="entry name" value="Tubulin/FtsZ, GTPase domain"/>
    <property type="match status" value="1"/>
</dbReference>